<dbReference type="InterPro" id="IPR009057">
    <property type="entry name" value="Homeodomain-like_sf"/>
</dbReference>
<name>A0A483BGK7_OENOE</name>
<dbReference type="InterPro" id="IPR036271">
    <property type="entry name" value="Tet_transcr_reg_TetR-rel_C_sf"/>
</dbReference>
<evidence type="ECO:0000313" key="7">
    <source>
        <dbReference type="EMBL" id="VDB97025.1"/>
    </source>
</evidence>
<evidence type="ECO:0000313" key="6">
    <source>
        <dbReference type="EMBL" id="OIM22192.1"/>
    </source>
</evidence>
<dbReference type="SUPFAM" id="SSF48498">
    <property type="entry name" value="Tetracyclin repressor-like, C-terminal domain"/>
    <property type="match status" value="1"/>
</dbReference>
<dbReference type="GO" id="GO:0003677">
    <property type="term" value="F:DNA binding"/>
    <property type="evidence" value="ECO:0007669"/>
    <property type="project" value="UniProtKB-UniRule"/>
</dbReference>
<keyword evidence="2 4" id="KW-0238">DNA-binding</keyword>
<dbReference type="Proteomes" id="UP000294726">
    <property type="component" value="Chromosome"/>
</dbReference>
<dbReference type="Pfam" id="PF16859">
    <property type="entry name" value="TetR_C_11"/>
    <property type="match status" value="1"/>
</dbReference>
<proteinExistence type="predicted"/>
<feature type="domain" description="HTH tetR-type" evidence="5">
    <location>
        <begin position="9"/>
        <end position="69"/>
    </location>
</feature>
<dbReference type="Gene3D" id="1.10.10.60">
    <property type="entry name" value="Homeodomain-like"/>
    <property type="match status" value="1"/>
</dbReference>
<dbReference type="SUPFAM" id="SSF46689">
    <property type="entry name" value="Homeodomain-like"/>
    <property type="match status" value="1"/>
</dbReference>
<dbReference type="InterPro" id="IPR001647">
    <property type="entry name" value="HTH_TetR"/>
</dbReference>
<dbReference type="AlphaFoldDB" id="A0A483BGK7"/>
<evidence type="ECO:0000256" key="4">
    <source>
        <dbReference type="PROSITE-ProRule" id="PRU00335"/>
    </source>
</evidence>
<dbReference type="RefSeq" id="WP_032818904.1">
    <property type="nucleotide sequence ID" value="NZ_LR031358.1"/>
</dbReference>
<keyword evidence="3" id="KW-0804">Transcription</keyword>
<dbReference type="PROSITE" id="PS50977">
    <property type="entry name" value="HTH_TETR_2"/>
    <property type="match status" value="1"/>
</dbReference>
<evidence type="ECO:0000256" key="1">
    <source>
        <dbReference type="ARBA" id="ARBA00023015"/>
    </source>
</evidence>
<evidence type="ECO:0000256" key="2">
    <source>
        <dbReference type="ARBA" id="ARBA00023125"/>
    </source>
</evidence>
<dbReference type="EMBL" id="MLOK01000007">
    <property type="protein sequence ID" value="OIM22192.1"/>
    <property type="molecule type" value="Genomic_DNA"/>
</dbReference>
<sequence length="197" mass="22970">MTKQRRRGKELEKDIYIATRGIIDETGFRTLTFERVAKKAATSKPVIYRRWKTPFELALAALQDKIRRDNHGKVDEIVLTGQSLREDLFQVLHRFLVSVDVIGKSFFREILAETDRYNDSLAKIINDNSSVDINAINCILKRALKRGEHVKKNLPEAIKLLPFDWLRYRVFVQESIDEKALELLVDDIILPIYLEDK</sequence>
<evidence type="ECO:0000313" key="8">
    <source>
        <dbReference type="Proteomes" id="UP000181728"/>
    </source>
</evidence>
<accession>A0A483BGK7</accession>
<dbReference type="EMBL" id="LR031358">
    <property type="protein sequence ID" value="VDB97025.1"/>
    <property type="molecule type" value="Genomic_DNA"/>
</dbReference>
<evidence type="ECO:0000256" key="3">
    <source>
        <dbReference type="ARBA" id="ARBA00023163"/>
    </source>
</evidence>
<evidence type="ECO:0000313" key="9">
    <source>
        <dbReference type="Proteomes" id="UP000294726"/>
    </source>
</evidence>
<dbReference type="InterPro" id="IPR011075">
    <property type="entry name" value="TetR_C"/>
</dbReference>
<dbReference type="Proteomes" id="UP000181728">
    <property type="component" value="Unassembled WGS sequence"/>
</dbReference>
<evidence type="ECO:0000259" key="5">
    <source>
        <dbReference type="PROSITE" id="PS50977"/>
    </source>
</evidence>
<organism evidence="6 8">
    <name type="scientific">Oenococcus oeni</name>
    <name type="common">Leuconostoc oenos</name>
    <dbReference type="NCBI Taxonomy" id="1247"/>
    <lineage>
        <taxon>Bacteria</taxon>
        <taxon>Bacillati</taxon>
        <taxon>Bacillota</taxon>
        <taxon>Bacilli</taxon>
        <taxon>Lactobacillales</taxon>
        <taxon>Lactobacillaceae</taxon>
        <taxon>Oenococcus</taxon>
    </lineage>
</organism>
<protein>
    <submittedName>
        <fullName evidence="6">TetR family transcriptional regulator</fullName>
    </submittedName>
</protein>
<feature type="DNA-binding region" description="H-T-H motif" evidence="4">
    <location>
        <begin position="32"/>
        <end position="51"/>
    </location>
</feature>
<reference evidence="7 9" key="2">
    <citation type="submission" date="2018-08" db="EMBL/GenBank/DDBJ databases">
        <authorList>
            <person name="Lorentzen P. G. S. M."/>
        </authorList>
    </citation>
    <scope>NUCLEOTIDE SEQUENCE [LARGE SCALE GENOMIC DNA]</scope>
    <source>
        <strain evidence="7 9">CRBO_1381</strain>
    </source>
</reference>
<dbReference type="Pfam" id="PF00440">
    <property type="entry name" value="TetR_N"/>
    <property type="match status" value="1"/>
</dbReference>
<dbReference type="Gene3D" id="1.10.357.10">
    <property type="entry name" value="Tetracycline Repressor, domain 2"/>
    <property type="match status" value="1"/>
</dbReference>
<gene>
    <name evidence="6" type="ORF">ATX59_00490</name>
    <name evidence="7" type="ORF">OENI_0098</name>
</gene>
<reference evidence="6 8" key="1">
    <citation type="journal article" date="2016" name="BMC Genomics">
        <title>Consensus pan-genome assembly of the specialised wine bacterium Oenococcus oeni.</title>
        <authorList>
            <person name="Sternes P.R."/>
            <person name="Borneman A.R."/>
        </authorList>
    </citation>
    <scope>NUCLEOTIDE SEQUENCE [LARGE SCALE GENOMIC DNA]</scope>
    <source>
        <strain evidence="6 8">AWRIB661</strain>
    </source>
</reference>
<keyword evidence="1" id="KW-0805">Transcription regulation</keyword>